<dbReference type="GO" id="GO:0009228">
    <property type="term" value="P:thiamine biosynthetic process"/>
    <property type="evidence" value="ECO:0007669"/>
    <property type="project" value="UniProtKB-KW"/>
</dbReference>
<comment type="function">
    <text evidence="9">Condenses 4-methyl-5-(beta-hydroxyethyl)thiazole monophosphate (THZ-P) and 2-methyl-4-amino-5-hydroxymethyl pyrimidine pyrophosphate (HMP-PP) to form thiamine monophosphate (TMP).</text>
</comment>
<comment type="caution">
    <text evidence="13">The sequence shown here is derived from an EMBL/GenBank/DDBJ whole genome shotgun (WGS) entry which is preliminary data.</text>
</comment>
<feature type="binding site" evidence="9">
    <location>
        <begin position="139"/>
        <end position="141"/>
    </location>
    <ligand>
        <name>2-[(2R,5Z)-2-carboxy-4-methylthiazol-5(2H)-ylidene]ethyl phosphate</name>
        <dbReference type="ChEBI" id="CHEBI:62899"/>
    </ligand>
</feature>
<dbReference type="InterPro" id="IPR022998">
    <property type="entry name" value="ThiamineP_synth_TenI"/>
</dbReference>
<dbReference type="InterPro" id="IPR034291">
    <property type="entry name" value="TMP_synthase"/>
</dbReference>
<dbReference type="InterPro" id="IPR013785">
    <property type="entry name" value="Aldolase_TIM"/>
</dbReference>
<dbReference type="Gene3D" id="3.20.20.70">
    <property type="entry name" value="Aldolase class I"/>
    <property type="match status" value="1"/>
</dbReference>
<dbReference type="GO" id="GO:0009229">
    <property type="term" value="P:thiamine diphosphate biosynthetic process"/>
    <property type="evidence" value="ECO:0007669"/>
    <property type="project" value="UniProtKB-UniRule"/>
</dbReference>
<feature type="binding site" evidence="9">
    <location>
        <begin position="42"/>
        <end position="46"/>
    </location>
    <ligand>
        <name>4-amino-2-methyl-5-(diphosphooxymethyl)pyrimidine</name>
        <dbReference type="ChEBI" id="CHEBI:57841"/>
    </ligand>
</feature>
<evidence type="ECO:0000256" key="3">
    <source>
        <dbReference type="ARBA" id="ARBA00022723"/>
    </source>
</evidence>
<comment type="caution">
    <text evidence="9">Lacks conserved residue(s) required for the propagation of feature annotation.</text>
</comment>
<accession>A0A073J7A9</accession>
<dbReference type="STRING" id="2754.EH55_02165"/>
<dbReference type="PANTHER" id="PTHR20857:SF23">
    <property type="entry name" value="THIAMINE BIOSYNTHETIC BIFUNCTIONAL ENZYME"/>
    <property type="match status" value="1"/>
</dbReference>
<dbReference type="FunFam" id="3.20.20.70:FF:000096">
    <property type="entry name" value="Thiamine-phosphate synthase"/>
    <property type="match status" value="1"/>
</dbReference>
<evidence type="ECO:0000256" key="5">
    <source>
        <dbReference type="ARBA" id="ARBA00022977"/>
    </source>
</evidence>
<dbReference type="GO" id="GO:0000287">
    <property type="term" value="F:magnesium ion binding"/>
    <property type="evidence" value="ECO:0007669"/>
    <property type="project" value="UniProtKB-UniRule"/>
</dbReference>
<dbReference type="OrthoDB" id="9812206at2"/>
<evidence type="ECO:0000259" key="12">
    <source>
        <dbReference type="Pfam" id="PF02581"/>
    </source>
</evidence>
<feature type="binding site" evidence="9">
    <location>
        <position position="113"/>
    </location>
    <ligand>
        <name>4-amino-2-methyl-5-(diphosphooxymethyl)pyrimidine</name>
        <dbReference type="ChEBI" id="CHEBI:57841"/>
    </ligand>
</feature>
<keyword evidence="3 9" id="KW-0479">Metal-binding</keyword>
<evidence type="ECO:0000256" key="11">
    <source>
        <dbReference type="RuleBase" id="RU004253"/>
    </source>
</evidence>
<dbReference type="EC" id="2.5.1.3" evidence="9"/>
<dbReference type="Pfam" id="PF02581">
    <property type="entry name" value="TMP-TENI"/>
    <property type="match status" value="1"/>
</dbReference>
<dbReference type="InterPro" id="IPR036206">
    <property type="entry name" value="ThiamineP_synth_sf"/>
</dbReference>
<dbReference type="SUPFAM" id="SSF51391">
    <property type="entry name" value="Thiamin phosphate synthase"/>
    <property type="match status" value="1"/>
</dbReference>
<comment type="similarity">
    <text evidence="9 10">Belongs to the thiamine-phosphate synthase family.</text>
</comment>
<dbReference type="GO" id="GO:0004789">
    <property type="term" value="F:thiamine-phosphate diphosphorylase activity"/>
    <property type="evidence" value="ECO:0007669"/>
    <property type="project" value="UniProtKB-UniRule"/>
</dbReference>
<comment type="catalytic activity">
    <reaction evidence="8 9 10">
        <text>2-[(2R,5Z)-2-carboxy-4-methylthiazol-5(2H)-ylidene]ethyl phosphate + 4-amino-2-methyl-5-(diphosphooxymethyl)pyrimidine + 2 H(+) = thiamine phosphate + CO2 + diphosphate</text>
        <dbReference type="Rhea" id="RHEA:47844"/>
        <dbReference type="ChEBI" id="CHEBI:15378"/>
        <dbReference type="ChEBI" id="CHEBI:16526"/>
        <dbReference type="ChEBI" id="CHEBI:33019"/>
        <dbReference type="ChEBI" id="CHEBI:37575"/>
        <dbReference type="ChEBI" id="CHEBI:57841"/>
        <dbReference type="ChEBI" id="CHEBI:62899"/>
        <dbReference type="EC" id="2.5.1.3"/>
    </reaction>
</comment>
<feature type="binding site" evidence="9">
    <location>
        <position position="74"/>
    </location>
    <ligand>
        <name>4-amino-2-methyl-5-(diphosphooxymethyl)pyrimidine</name>
        <dbReference type="ChEBI" id="CHEBI:57841"/>
    </ligand>
</feature>
<keyword evidence="14" id="KW-1185">Reference proteome</keyword>
<dbReference type="CDD" id="cd00564">
    <property type="entry name" value="TMP_TenI"/>
    <property type="match status" value="1"/>
</dbReference>
<evidence type="ECO:0000256" key="10">
    <source>
        <dbReference type="RuleBase" id="RU003826"/>
    </source>
</evidence>
<proteinExistence type="inferred from homology"/>
<organism evidence="13 14">
    <name type="scientific">Synergistes jonesii</name>
    <dbReference type="NCBI Taxonomy" id="2754"/>
    <lineage>
        <taxon>Bacteria</taxon>
        <taxon>Thermotogati</taxon>
        <taxon>Synergistota</taxon>
        <taxon>Synergistia</taxon>
        <taxon>Synergistales</taxon>
        <taxon>Synergistaceae</taxon>
        <taxon>Synergistes</taxon>
    </lineage>
</organism>
<evidence type="ECO:0000256" key="2">
    <source>
        <dbReference type="ARBA" id="ARBA00022679"/>
    </source>
</evidence>
<keyword evidence="5 9" id="KW-0784">Thiamine biosynthesis</keyword>
<feature type="binding site" evidence="9">
    <location>
        <position position="94"/>
    </location>
    <ligand>
        <name>Mg(2+)</name>
        <dbReference type="ChEBI" id="CHEBI:18420"/>
    </ligand>
</feature>
<dbReference type="PATRIC" id="fig|2754.20.peg.396"/>
<evidence type="ECO:0000313" key="14">
    <source>
        <dbReference type="Proteomes" id="UP000027665"/>
    </source>
</evidence>
<dbReference type="HAMAP" id="MF_00097">
    <property type="entry name" value="TMP_synthase"/>
    <property type="match status" value="1"/>
</dbReference>
<name>A0A073J7A9_9BACT</name>
<evidence type="ECO:0000313" key="13">
    <source>
        <dbReference type="EMBL" id="KEJ93597.1"/>
    </source>
</evidence>
<comment type="catalytic activity">
    <reaction evidence="7 9 10">
        <text>2-(2-carboxy-4-methylthiazol-5-yl)ethyl phosphate + 4-amino-2-methyl-5-(diphosphooxymethyl)pyrimidine + 2 H(+) = thiamine phosphate + CO2 + diphosphate</text>
        <dbReference type="Rhea" id="RHEA:47848"/>
        <dbReference type="ChEBI" id="CHEBI:15378"/>
        <dbReference type="ChEBI" id="CHEBI:16526"/>
        <dbReference type="ChEBI" id="CHEBI:33019"/>
        <dbReference type="ChEBI" id="CHEBI:37575"/>
        <dbReference type="ChEBI" id="CHEBI:57841"/>
        <dbReference type="ChEBI" id="CHEBI:62890"/>
        <dbReference type="EC" id="2.5.1.3"/>
    </reaction>
</comment>
<dbReference type="NCBIfam" id="TIGR00693">
    <property type="entry name" value="thiE"/>
    <property type="match status" value="1"/>
</dbReference>
<evidence type="ECO:0000256" key="8">
    <source>
        <dbReference type="ARBA" id="ARBA00047883"/>
    </source>
</evidence>
<dbReference type="eggNOG" id="COG0352">
    <property type="taxonomic scope" value="Bacteria"/>
</dbReference>
<dbReference type="RefSeq" id="WP_037974089.1">
    <property type="nucleotide sequence ID" value="NZ_JAXDSK010000003.1"/>
</dbReference>
<feature type="binding site" evidence="9">
    <location>
        <position position="75"/>
    </location>
    <ligand>
        <name>Mg(2+)</name>
        <dbReference type="ChEBI" id="CHEBI:18420"/>
    </ligand>
</feature>
<feature type="binding site" evidence="9">
    <location>
        <position position="142"/>
    </location>
    <ligand>
        <name>4-amino-2-methyl-5-(diphosphooxymethyl)pyrimidine</name>
        <dbReference type="ChEBI" id="CHEBI:57841"/>
    </ligand>
</feature>
<keyword evidence="4 9" id="KW-0460">Magnesium</keyword>
<keyword evidence="2 9" id="KW-0808">Transferase</keyword>
<dbReference type="EMBL" id="JMKI01000002">
    <property type="protein sequence ID" value="KEJ93597.1"/>
    <property type="molecule type" value="Genomic_DNA"/>
</dbReference>
<comment type="pathway">
    <text evidence="1 9 11">Cofactor biosynthesis; thiamine diphosphate biosynthesis; thiamine phosphate from 4-amino-2-methyl-5-diphosphomethylpyrimidine and 4-methyl-5-(2-phosphoethyl)-thiazole: step 1/1.</text>
</comment>
<dbReference type="Proteomes" id="UP000027665">
    <property type="component" value="Unassembled WGS sequence"/>
</dbReference>
<evidence type="ECO:0000256" key="7">
    <source>
        <dbReference type="ARBA" id="ARBA00047851"/>
    </source>
</evidence>
<evidence type="ECO:0000256" key="1">
    <source>
        <dbReference type="ARBA" id="ARBA00005165"/>
    </source>
</evidence>
<feature type="domain" description="Thiamine phosphate synthase/TenI" evidence="12">
    <location>
        <begin position="13"/>
        <end position="188"/>
    </location>
</feature>
<gene>
    <name evidence="9" type="primary">thiE</name>
    <name evidence="13" type="ORF">EH55_02165</name>
</gene>
<dbReference type="GeneID" id="90982483"/>
<protein>
    <recommendedName>
        <fullName evidence="9">Thiamine-phosphate synthase</fullName>
        <shortName evidence="9">TP synthase</shortName>
        <shortName evidence="9">TPS</shortName>
        <ecNumber evidence="9">2.5.1.3</ecNumber>
    </recommendedName>
    <alternativeName>
        <fullName evidence="9">Thiamine-phosphate pyrophosphorylase</fullName>
        <shortName evidence="9">TMP pyrophosphorylase</shortName>
        <shortName evidence="9">TMP-PPase</shortName>
    </alternativeName>
</protein>
<dbReference type="GO" id="GO:0005737">
    <property type="term" value="C:cytoplasm"/>
    <property type="evidence" value="ECO:0007669"/>
    <property type="project" value="TreeGrafter"/>
</dbReference>
<dbReference type="PANTHER" id="PTHR20857">
    <property type="entry name" value="THIAMINE-PHOSPHATE PYROPHOSPHORYLASE"/>
    <property type="match status" value="1"/>
</dbReference>
<comment type="catalytic activity">
    <reaction evidence="6 9 10">
        <text>4-methyl-5-(2-phosphooxyethyl)-thiazole + 4-amino-2-methyl-5-(diphosphooxymethyl)pyrimidine + H(+) = thiamine phosphate + diphosphate</text>
        <dbReference type="Rhea" id="RHEA:22328"/>
        <dbReference type="ChEBI" id="CHEBI:15378"/>
        <dbReference type="ChEBI" id="CHEBI:33019"/>
        <dbReference type="ChEBI" id="CHEBI:37575"/>
        <dbReference type="ChEBI" id="CHEBI:57841"/>
        <dbReference type="ChEBI" id="CHEBI:58296"/>
        <dbReference type="EC" id="2.5.1.3"/>
    </reaction>
</comment>
<comment type="cofactor">
    <cofactor evidence="9">
        <name>Mg(2+)</name>
        <dbReference type="ChEBI" id="CHEBI:18420"/>
    </cofactor>
    <text evidence="9">Binds 1 Mg(2+) ion per subunit.</text>
</comment>
<evidence type="ECO:0000256" key="4">
    <source>
        <dbReference type="ARBA" id="ARBA00022842"/>
    </source>
</evidence>
<evidence type="ECO:0000256" key="9">
    <source>
        <dbReference type="HAMAP-Rule" id="MF_00097"/>
    </source>
</evidence>
<dbReference type="AlphaFoldDB" id="A0A073J7A9"/>
<sequence length="218" mass="22666">MRDRKNLAARLKIYLICGEGFTPKENIAKVSAALRGGVTAVQLRVKSWSGRECFSAALALKKLCREHGALLLINDRLDVAMAAGADGVHLGQSDLPVDVARRVAGPDFIIGGTARTPELAREAQLLGADYVGCGAAFGTATKKDALVIGPEGIKKALASIEIPSVAIGGIDSANIARLAGCGACGAALSCSLMNAEDTEKAARELLAEAERIFPRPSK</sequence>
<feature type="binding site" evidence="9">
    <location>
        <position position="169"/>
    </location>
    <ligand>
        <name>2-[(2R,5Z)-2-carboxy-4-methylthiazol-5(2H)-ylidene]ethyl phosphate</name>
        <dbReference type="ChEBI" id="CHEBI:62899"/>
    </ligand>
</feature>
<reference evidence="13 14" key="1">
    <citation type="submission" date="2014-04" db="EMBL/GenBank/DDBJ databases">
        <title>Draft Genome Sequence of Synergistes jonesii.</title>
        <authorList>
            <person name="Coil D.A."/>
            <person name="Eisen J.A."/>
            <person name="Holland-Moritz H.E."/>
        </authorList>
    </citation>
    <scope>NUCLEOTIDE SEQUENCE [LARGE SCALE GENOMIC DNA]</scope>
    <source>
        <strain evidence="13 14">78-1</strain>
    </source>
</reference>
<dbReference type="UniPathway" id="UPA00060">
    <property type="reaction ID" value="UER00141"/>
</dbReference>
<evidence type="ECO:0000256" key="6">
    <source>
        <dbReference type="ARBA" id="ARBA00047334"/>
    </source>
</evidence>